<evidence type="ECO:0000313" key="2">
    <source>
        <dbReference type="Proteomes" id="UP001164250"/>
    </source>
</evidence>
<name>A0ACC1AA41_9ROSI</name>
<comment type="caution">
    <text evidence="1">The sequence shown here is derived from an EMBL/GenBank/DDBJ whole genome shotgun (WGS) entry which is preliminary data.</text>
</comment>
<dbReference type="EMBL" id="CM047908">
    <property type="protein sequence ID" value="KAJ0083137.1"/>
    <property type="molecule type" value="Genomic_DNA"/>
</dbReference>
<dbReference type="Proteomes" id="UP001164250">
    <property type="component" value="Chromosome 12"/>
</dbReference>
<gene>
    <name evidence="1" type="ORF">Patl1_10865</name>
</gene>
<keyword evidence="2" id="KW-1185">Reference proteome</keyword>
<proteinExistence type="predicted"/>
<accession>A0ACC1AA41</accession>
<evidence type="ECO:0000313" key="1">
    <source>
        <dbReference type="EMBL" id="KAJ0083137.1"/>
    </source>
</evidence>
<reference evidence="2" key="1">
    <citation type="journal article" date="2023" name="G3 (Bethesda)">
        <title>Genome assembly and association tests identify interacting loci associated with vigor, precocity, and sex in interspecific pistachio rootstocks.</title>
        <authorList>
            <person name="Palmer W."/>
            <person name="Jacygrad E."/>
            <person name="Sagayaradj S."/>
            <person name="Cavanaugh K."/>
            <person name="Han R."/>
            <person name="Bertier L."/>
            <person name="Beede B."/>
            <person name="Kafkas S."/>
            <person name="Golino D."/>
            <person name="Preece J."/>
            <person name="Michelmore R."/>
        </authorList>
    </citation>
    <scope>NUCLEOTIDE SEQUENCE [LARGE SCALE GENOMIC DNA]</scope>
</reference>
<sequence length="163" mass="18836">MQSEYKETIERRYFTITGQNPDEETIEELMSSGNSKSLLQKAIKDQGRGEISETISVIQERHDGVKVMEKNLMELHEIFLDMGALVEDQNHQIKDIKRHVTQANSFVRNVSKEVQGAKQIQKTTRQWTCIGFFAVLVGIVIIMPLFPMLLRNFTNSTLMFMRI</sequence>
<organism evidence="1 2">
    <name type="scientific">Pistacia atlantica</name>
    <dbReference type="NCBI Taxonomy" id="434234"/>
    <lineage>
        <taxon>Eukaryota</taxon>
        <taxon>Viridiplantae</taxon>
        <taxon>Streptophyta</taxon>
        <taxon>Embryophyta</taxon>
        <taxon>Tracheophyta</taxon>
        <taxon>Spermatophyta</taxon>
        <taxon>Magnoliopsida</taxon>
        <taxon>eudicotyledons</taxon>
        <taxon>Gunneridae</taxon>
        <taxon>Pentapetalae</taxon>
        <taxon>rosids</taxon>
        <taxon>malvids</taxon>
        <taxon>Sapindales</taxon>
        <taxon>Anacardiaceae</taxon>
        <taxon>Pistacia</taxon>
    </lineage>
</organism>
<protein>
    <submittedName>
        <fullName evidence="1">Uncharacterized protein</fullName>
    </submittedName>
</protein>